<sequence length="66" mass="7105">ICYKKREAEALAAPEPAAAAEAAAAAAPEAFRRFCHLPGQICYKAKRALEDLESAAAQTQEIDEEE</sequence>
<comment type="caution">
    <text evidence="1">The sequence shown here is derived from an EMBL/GenBank/DDBJ whole genome shotgun (WGS) entry which is preliminary data.</text>
</comment>
<accession>A0ACC3DLB0</accession>
<keyword evidence="2" id="KW-1185">Reference proteome</keyword>
<gene>
    <name evidence="1" type="ORF">LTS18_010736</name>
</gene>
<dbReference type="EMBL" id="JAWDJW010003023">
    <property type="protein sequence ID" value="KAK3077282.1"/>
    <property type="molecule type" value="Genomic_DNA"/>
</dbReference>
<evidence type="ECO:0000313" key="2">
    <source>
        <dbReference type="Proteomes" id="UP001186974"/>
    </source>
</evidence>
<protein>
    <submittedName>
        <fullName evidence="1">Uncharacterized protein</fullName>
    </submittedName>
</protein>
<evidence type="ECO:0000313" key="1">
    <source>
        <dbReference type="EMBL" id="KAK3077282.1"/>
    </source>
</evidence>
<name>A0ACC3DLB0_9PEZI</name>
<proteinExistence type="predicted"/>
<organism evidence="1 2">
    <name type="scientific">Coniosporium uncinatum</name>
    <dbReference type="NCBI Taxonomy" id="93489"/>
    <lineage>
        <taxon>Eukaryota</taxon>
        <taxon>Fungi</taxon>
        <taxon>Dikarya</taxon>
        <taxon>Ascomycota</taxon>
        <taxon>Pezizomycotina</taxon>
        <taxon>Dothideomycetes</taxon>
        <taxon>Dothideomycetes incertae sedis</taxon>
        <taxon>Coniosporium</taxon>
    </lineage>
</organism>
<feature type="non-terminal residue" evidence="1">
    <location>
        <position position="1"/>
    </location>
</feature>
<dbReference type="Proteomes" id="UP001186974">
    <property type="component" value="Unassembled WGS sequence"/>
</dbReference>
<reference evidence="1" key="1">
    <citation type="submission" date="2024-09" db="EMBL/GenBank/DDBJ databases">
        <title>Black Yeasts Isolated from many extreme environments.</title>
        <authorList>
            <person name="Coleine C."/>
            <person name="Stajich J.E."/>
            <person name="Selbmann L."/>
        </authorList>
    </citation>
    <scope>NUCLEOTIDE SEQUENCE</scope>
    <source>
        <strain evidence="1">CCFEE 5737</strain>
    </source>
</reference>